<protein>
    <submittedName>
        <fullName evidence="2">DUF192 domain-containing protein</fullName>
    </submittedName>
</protein>
<reference evidence="3" key="1">
    <citation type="journal article" date="2019" name="Int. J. Syst. Evol. Microbiol.">
        <title>The Global Catalogue of Microorganisms (GCM) 10K type strain sequencing project: providing services to taxonomists for standard genome sequencing and annotation.</title>
        <authorList>
            <consortium name="The Broad Institute Genomics Platform"/>
            <consortium name="The Broad Institute Genome Sequencing Center for Infectious Disease"/>
            <person name="Wu L."/>
            <person name="Ma J."/>
        </authorList>
    </citation>
    <scope>NUCLEOTIDE SEQUENCE [LARGE SCALE GENOMIC DNA]</scope>
    <source>
        <strain evidence="3">KCTC 42473</strain>
    </source>
</reference>
<evidence type="ECO:0000313" key="3">
    <source>
        <dbReference type="Proteomes" id="UP001595539"/>
    </source>
</evidence>
<keyword evidence="1" id="KW-0732">Signal</keyword>
<feature type="signal peptide" evidence="1">
    <location>
        <begin position="1"/>
        <end position="20"/>
    </location>
</feature>
<dbReference type="InterPro" id="IPR003795">
    <property type="entry name" value="DUF192"/>
</dbReference>
<keyword evidence="3" id="KW-1185">Reference proteome</keyword>
<feature type="chain" id="PRO_5047460143" evidence="1">
    <location>
        <begin position="21"/>
        <end position="167"/>
    </location>
</feature>
<proteinExistence type="predicted"/>
<accession>A0ABV7U6Q1</accession>
<dbReference type="InterPro" id="IPR038695">
    <property type="entry name" value="Saro_0823-like_sf"/>
</dbReference>
<dbReference type="EMBL" id="JBHRXY010000014">
    <property type="protein sequence ID" value="MFC3630733.1"/>
    <property type="molecule type" value="Genomic_DNA"/>
</dbReference>
<comment type="caution">
    <text evidence="2">The sequence shown here is derived from an EMBL/GenBank/DDBJ whole genome shotgun (WGS) entry which is preliminary data.</text>
</comment>
<dbReference type="RefSeq" id="WP_377762685.1">
    <property type="nucleotide sequence ID" value="NZ_JBHRXY010000014.1"/>
</dbReference>
<evidence type="ECO:0000313" key="2">
    <source>
        <dbReference type="EMBL" id="MFC3630733.1"/>
    </source>
</evidence>
<dbReference type="Pfam" id="PF02643">
    <property type="entry name" value="DUF192"/>
    <property type="match status" value="1"/>
</dbReference>
<dbReference type="Gene3D" id="2.60.120.1140">
    <property type="entry name" value="Protein of unknown function DUF192"/>
    <property type="match status" value="1"/>
</dbReference>
<organism evidence="2 3">
    <name type="scientific">Paracoccus angustae</name>
    <dbReference type="NCBI Taxonomy" id="1671480"/>
    <lineage>
        <taxon>Bacteria</taxon>
        <taxon>Pseudomonadati</taxon>
        <taxon>Pseudomonadota</taxon>
        <taxon>Alphaproteobacteria</taxon>
        <taxon>Rhodobacterales</taxon>
        <taxon>Paracoccaceae</taxon>
        <taxon>Paracoccus</taxon>
    </lineage>
</organism>
<name>A0ABV7U6Q1_9RHOB</name>
<evidence type="ECO:0000256" key="1">
    <source>
        <dbReference type="SAM" id="SignalP"/>
    </source>
</evidence>
<dbReference type="PANTHER" id="PTHR37953">
    <property type="entry name" value="UPF0127 PROTEIN MJ1496"/>
    <property type="match status" value="1"/>
</dbReference>
<sequence length="167" mass="18094">MSRNKAALAALLLWSGASVAAAATPVDCSPDRVTFRTGGDPVAVRVEVADNEAERARGLMFRRKLDPGTGMLFIYDSPRAVSFWMRNTFIPLDLVFLDQTGTIRHIHRNAVPLDETPIPGAAPGDPRPERQMILEIGGGEADRLGLAVGQPMAHPRLRQDSAALPCR</sequence>
<gene>
    <name evidence="2" type="ORF">ACFOM8_14890</name>
</gene>
<dbReference type="PANTHER" id="PTHR37953:SF1">
    <property type="entry name" value="UPF0127 PROTEIN MJ1496"/>
    <property type="match status" value="1"/>
</dbReference>
<dbReference type="Proteomes" id="UP001595539">
    <property type="component" value="Unassembled WGS sequence"/>
</dbReference>